<dbReference type="EMBL" id="CP134537">
    <property type="protein sequence ID" value="WNH09789.1"/>
    <property type="molecule type" value="Genomic_DNA"/>
</dbReference>
<dbReference type="Gene3D" id="3.40.1260.10">
    <property type="entry name" value="DsrEFH-like"/>
    <property type="match status" value="1"/>
</dbReference>
<dbReference type="PANTHER" id="PTHR37691">
    <property type="entry name" value="BLR3518 PROTEIN"/>
    <property type="match status" value="1"/>
</dbReference>
<dbReference type="PANTHER" id="PTHR37691:SF1">
    <property type="entry name" value="BLR3518 PROTEIN"/>
    <property type="match status" value="1"/>
</dbReference>
<evidence type="ECO:0000313" key="2">
    <source>
        <dbReference type="Proteomes" id="UP001302806"/>
    </source>
</evidence>
<evidence type="ECO:0000313" key="1">
    <source>
        <dbReference type="EMBL" id="WNH09789.1"/>
    </source>
</evidence>
<dbReference type="SUPFAM" id="SSF75169">
    <property type="entry name" value="DsrEFH-like"/>
    <property type="match status" value="1"/>
</dbReference>
<dbReference type="Proteomes" id="UP001302806">
    <property type="component" value="Chromosome"/>
</dbReference>
<accession>A0ABY9XV34</accession>
<gene>
    <name evidence="1" type="ORF">RHP51_03495</name>
</gene>
<sequence>MKNYISIVIALIFTGTILAQEKPVKIVFDVTSSNTDVHQSTVRHVKAMSEAYPDSEFEVVMYGGSIDMVLKNKSTVAKDIADLAKNEHITFLICGGTMKRHKIEPSQIINGVSRVPDGILEIVQKQQEGWGYIKEDK</sequence>
<dbReference type="InterPro" id="IPR027396">
    <property type="entry name" value="DsrEFH-like"/>
</dbReference>
<protein>
    <submittedName>
        <fullName evidence="1">DsrE family protein</fullName>
    </submittedName>
</protein>
<reference evidence="1 2" key="1">
    <citation type="submission" date="2023-09" db="EMBL/GenBank/DDBJ databases">
        <title>Thalassobella suaedae gen. nov., sp. nov., a marine bacterium of the family Flavobacteriaceae isolated from a halophyte Suaeda japonica.</title>
        <authorList>
            <person name="Lee S.Y."/>
            <person name="Hwang C.Y."/>
        </authorList>
    </citation>
    <scope>NUCLEOTIDE SEQUENCE [LARGE SCALE GENOMIC DNA]</scope>
    <source>
        <strain evidence="1 2">HL-DH14</strain>
    </source>
</reference>
<proteinExistence type="predicted"/>
<dbReference type="InterPro" id="IPR003787">
    <property type="entry name" value="Sulphur_relay_DsrE/F-like"/>
</dbReference>
<dbReference type="RefSeq" id="WP_415866175.1">
    <property type="nucleotide sequence ID" value="NZ_CP134537.1"/>
</dbReference>
<name>A0ABY9XV34_9FLAO</name>
<dbReference type="Pfam" id="PF02635">
    <property type="entry name" value="DsrE"/>
    <property type="match status" value="1"/>
</dbReference>
<organism evidence="1 2">
    <name type="scientific">Thalassobellus suaedae</name>
    <dbReference type="NCBI Taxonomy" id="3074124"/>
    <lineage>
        <taxon>Bacteria</taxon>
        <taxon>Pseudomonadati</taxon>
        <taxon>Bacteroidota</taxon>
        <taxon>Flavobacteriia</taxon>
        <taxon>Flavobacteriales</taxon>
        <taxon>Flavobacteriaceae</taxon>
        <taxon>Thalassobellus</taxon>
    </lineage>
</organism>